<feature type="domain" description="Response regulatory" evidence="3">
    <location>
        <begin position="14"/>
        <end position="125"/>
    </location>
</feature>
<dbReference type="InterPro" id="IPR011006">
    <property type="entry name" value="CheY-like_superfamily"/>
</dbReference>
<dbReference type="SUPFAM" id="SSF52172">
    <property type="entry name" value="CheY-like"/>
    <property type="match status" value="1"/>
</dbReference>
<dbReference type="InterPro" id="IPR001789">
    <property type="entry name" value="Sig_transdc_resp-reg_receiver"/>
</dbReference>
<dbReference type="PANTHER" id="PTHR44591">
    <property type="entry name" value="STRESS RESPONSE REGULATOR PROTEIN 1"/>
    <property type="match status" value="1"/>
</dbReference>
<gene>
    <name evidence="4" type="ORF">GCM10007036_10960</name>
</gene>
<dbReference type="InterPro" id="IPR050595">
    <property type="entry name" value="Bact_response_regulator"/>
</dbReference>
<evidence type="ECO:0000259" key="3">
    <source>
        <dbReference type="PROSITE" id="PS50110"/>
    </source>
</evidence>
<evidence type="ECO:0000256" key="1">
    <source>
        <dbReference type="ARBA" id="ARBA00022553"/>
    </source>
</evidence>
<dbReference type="PROSITE" id="PS50110">
    <property type="entry name" value="RESPONSE_REGULATORY"/>
    <property type="match status" value="1"/>
</dbReference>
<dbReference type="AlphaFoldDB" id="A0A917I4U7"/>
<keyword evidence="5" id="KW-1185">Reference proteome</keyword>
<dbReference type="SMART" id="SM00448">
    <property type="entry name" value="REC"/>
    <property type="match status" value="1"/>
</dbReference>
<keyword evidence="1 2" id="KW-0597">Phosphoprotein</keyword>
<protein>
    <submittedName>
        <fullName evidence="4">Response regulator</fullName>
    </submittedName>
</protein>
<comment type="caution">
    <text evidence="4">The sequence shown here is derived from an EMBL/GenBank/DDBJ whole genome shotgun (WGS) entry which is preliminary data.</text>
</comment>
<dbReference type="PANTHER" id="PTHR44591:SF20">
    <property type="entry name" value="PROTEIN PILH"/>
    <property type="match status" value="1"/>
</dbReference>
<reference evidence="4" key="1">
    <citation type="journal article" date="2014" name="Int. J. Syst. Evol. Microbiol.">
        <title>Complete genome sequence of Corynebacterium casei LMG S-19264T (=DSM 44701T), isolated from a smear-ripened cheese.</title>
        <authorList>
            <consortium name="US DOE Joint Genome Institute (JGI-PGF)"/>
            <person name="Walter F."/>
            <person name="Albersmeier A."/>
            <person name="Kalinowski J."/>
            <person name="Ruckert C."/>
        </authorList>
    </citation>
    <scope>NUCLEOTIDE SEQUENCE</scope>
    <source>
        <strain evidence="4">CGMCC 1.12214</strain>
    </source>
</reference>
<dbReference type="Pfam" id="PF00072">
    <property type="entry name" value="Response_reg"/>
    <property type="match status" value="1"/>
</dbReference>
<proteinExistence type="predicted"/>
<dbReference type="RefSeq" id="WP_188516675.1">
    <property type="nucleotide sequence ID" value="NZ_BMES01000001.1"/>
</dbReference>
<dbReference type="Proteomes" id="UP000603912">
    <property type="component" value="Unassembled WGS sequence"/>
</dbReference>
<accession>A0A917I4U7</accession>
<reference evidence="4" key="2">
    <citation type="submission" date="2020-09" db="EMBL/GenBank/DDBJ databases">
        <authorList>
            <person name="Sun Q."/>
            <person name="Zhou Y."/>
        </authorList>
    </citation>
    <scope>NUCLEOTIDE SEQUENCE</scope>
    <source>
        <strain evidence="4">CGMCC 1.12214</strain>
    </source>
</reference>
<evidence type="ECO:0000256" key="2">
    <source>
        <dbReference type="PROSITE-ProRule" id="PRU00169"/>
    </source>
</evidence>
<dbReference type="GO" id="GO:0000160">
    <property type="term" value="P:phosphorelay signal transduction system"/>
    <property type="evidence" value="ECO:0007669"/>
    <property type="project" value="InterPro"/>
</dbReference>
<dbReference type="Gene3D" id="3.40.50.2300">
    <property type="match status" value="1"/>
</dbReference>
<evidence type="ECO:0000313" key="4">
    <source>
        <dbReference type="EMBL" id="GGH12807.1"/>
    </source>
</evidence>
<name>A0A917I4U7_9HYPH</name>
<evidence type="ECO:0000313" key="5">
    <source>
        <dbReference type="Proteomes" id="UP000603912"/>
    </source>
</evidence>
<organism evidence="4 5">
    <name type="scientific">Alsobacter metallidurans</name>
    <dbReference type="NCBI Taxonomy" id="340221"/>
    <lineage>
        <taxon>Bacteria</taxon>
        <taxon>Pseudomonadati</taxon>
        <taxon>Pseudomonadota</taxon>
        <taxon>Alphaproteobacteria</taxon>
        <taxon>Hyphomicrobiales</taxon>
        <taxon>Alsobacteraceae</taxon>
        <taxon>Alsobacter</taxon>
    </lineage>
</organism>
<feature type="modified residue" description="4-aspartylphosphate" evidence="2">
    <location>
        <position position="64"/>
    </location>
</feature>
<sequence>MPRDDKESPLAGRTIMVVEDEFLLALDVEAMLSKAGCAVVGPVASCRRALDILARTRPDAVLLDLNLGEETSEPVARVLREQSIPFIVATGYSRSFMRDPAFDGVAMLPKPVDEATLIALLARVLT</sequence>
<dbReference type="EMBL" id="BMES01000001">
    <property type="protein sequence ID" value="GGH12807.1"/>
    <property type="molecule type" value="Genomic_DNA"/>
</dbReference>